<keyword evidence="2" id="KW-1185">Reference proteome</keyword>
<feature type="region of interest" description="Disordered" evidence="1">
    <location>
        <begin position="82"/>
        <end position="125"/>
    </location>
</feature>
<dbReference type="Proteomes" id="UP000887572">
    <property type="component" value="Unplaced"/>
</dbReference>
<protein>
    <submittedName>
        <fullName evidence="3">Uncharacterized protein</fullName>
    </submittedName>
</protein>
<dbReference type="AlphaFoldDB" id="A0A914GZ70"/>
<name>A0A914GZ70_GLORO</name>
<organism evidence="2 3">
    <name type="scientific">Globodera rostochiensis</name>
    <name type="common">Golden nematode worm</name>
    <name type="synonym">Heterodera rostochiensis</name>
    <dbReference type="NCBI Taxonomy" id="31243"/>
    <lineage>
        <taxon>Eukaryota</taxon>
        <taxon>Metazoa</taxon>
        <taxon>Ecdysozoa</taxon>
        <taxon>Nematoda</taxon>
        <taxon>Chromadorea</taxon>
        <taxon>Rhabditida</taxon>
        <taxon>Tylenchina</taxon>
        <taxon>Tylenchomorpha</taxon>
        <taxon>Tylenchoidea</taxon>
        <taxon>Heteroderidae</taxon>
        <taxon>Heteroderinae</taxon>
        <taxon>Globodera</taxon>
    </lineage>
</organism>
<accession>A0A914GZ70</accession>
<evidence type="ECO:0000313" key="2">
    <source>
        <dbReference type="Proteomes" id="UP000887572"/>
    </source>
</evidence>
<sequence>MLYSPYPNWSGIPNSYYSTWKAKGFPKTFFFFTDAAAAATTPRRKFVAQISARTPNYDVPSGGGRGAQIDACALKAQSVSPGGWQREKVGRDARKESTLISPSTSTEQQQQQQHLQSAWNCEIQK</sequence>
<reference evidence="3" key="1">
    <citation type="submission" date="2022-11" db="UniProtKB">
        <authorList>
            <consortium name="WormBaseParasite"/>
        </authorList>
    </citation>
    <scope>IDENTIFICATION</scope>
</reference>
<evidence type="ECO:0000256" key="1">
    <source>
        <dbReference type="SAM" id="MobiDB-lite"/>
    </source>
</evidence>
<proteinExistence type="predicted"/>
<dbReference type="WBParaSite" id="Gr19_v10_g11749.t1">
    <property type="protein sequence ID" value="Gr19_v10_g11749.t1"/>
    <property type="gene ID" value="Gr19_v10_g11749"/>
</dbReference>
<evidence type="ECO:0000313" key="3">
    <source>
        <dbReference type="WBParaSite" id="Gr19_v10_g11749.t1"/>
    </source>
</evidence>
<feature type="compositionally biased region" description="Basic and acidic residues" evidence="1">
    <location>
        <begin position="85"/>
        <end position="97"/>
    </location>
</feature>
<feature type="compositionally biased region" description="Polar residues" evidence="1">
    <location>
        <begin position="98"/>
        <end position="107"/>
    </location>
</feature>